<comment type="caution">
    <text evidence="1">The sequence shown here is derived from an EMBL/GenBank/DDBJ whole genome shotgun (WGS) entry which is preliminary data.</text>
</comment>
<dbReference type="GO" id="GO:0000973">
    <property type="term" value="P:post-transcriptional tethering of RNA polymerase II gene DNA at nuclear periphery"/>
    <property type="evidence" value="ECO:0007669"/>
    <property type="project" value="TreeGrafter"/>
</dbReference>
<dbReference type="Proteomes" id="UP001378960">
    <property type="component" value="Unassembled WGS sequence"/>
</dbReference>
<evidence type="ECO:0000313" key="2">
    <source>
        <dbReference type="Proteomes" id="UP001378960"/>
    </source>
</evidence>
<protein>
    <submittedName>
        <fullName evidence="1">Thp1 protein</fullName>
    </submittedName>
</protein>
<dbReference type="GO" id="GO:0006368">
    <property type="term" value="P:transcription elongation by RNA polymerase II"/>
    <property type="evidence" value="ECO:0007669"/>
    <property type="project" value="TreeGrafter"/>
</dbReference>
<organism evidence="1 2">
    <name type="scientific">Pichia kluyveri</name>
    <name type="common">Yeast</name>
    <dbReference type="NCBI Taxonomy" id="36015"/>
    <lineage>
        <taxon>Eukaryota</taxon>
        <taxon>Fungi</taxon>
        <taxon>Dikarya</taxon>
        <taxon>Ascomycota</taxon>
        <taxon>Saccharomycotina</taxon>
        <taxon>Pichiomycetes</taxon>
        <taxon>Pichiales</taxon>
        <taxon>Pichiaceae</taxon>
        <taxon>Pichia</taxon>
    </lineage>
</organism>
<dbReference type="AlphaFoldDB" id="A0AAV5R5M0"/>
<sequence>MSIVYSLDQFWNDLSTVLTNRNQTYTFTDFFSLNIGKYNPQRIAQLQLSLQQFDSKKLSKLIQNNPTIKSIEWPAFELFILKYLLFVRDIDPWTILKSIDLFISVLECQSMLLNTKNNNKYDKISKLFLDNYKESMDLVIQLSHLIDTKSMEIHNREMDFPRLTYVSTILLKSLNNIRSTADLNTAENYDKIQLLFDISSNLCDVYYKIGSPVLCSNVFSNVNILNLNRRLIKKSKLLRFRFIMGKYYAHQSNFISSFHHLNECFKSLCLSKCPSSAITTILKYLIPVGLIQGKITNIQLIRSHISNTNHSLNKILDIYEPILKIFKQGNIYGFYSLIYQHENFWKSIRLWIPILQKTRVLLLRNLLLKTWKLQNGTLSWPIIRLLLLNALQGMNKLPITYQFTSNLNNDNVDEYVRNLVADVVFSGYIKLKFNGQNLVLGKTDTFPDMHTTLTARFAGNPKEAWLD</sequence>
<dbReference type="PANTHER" id="PTHR12732:SF8">
    <property type="entry name" value="NUCLEAR MRNA EXPORT PROTEIN THP1"/>
    <property type="match status" value="1"/>
</dbReference>
<dbReference type="GO" id="GO:0003723">
    <property type="term" value="F:RNA binding"/>
    <property type="evidence" value="ECO:0007669"/>
    <property type="project" value="InterPro"/>
</dbReference>
<gene>
    <name evidence="1" type="ORF">DAPK24_028620</name>
</gene>
<accession>A0AAV5R5M0</accession>
<proteinExistence type="predicted"/>
<dbReference type="EMBL" id="BTGB01000003">
    <property type="protein sequence ID" value="GMM46287.1"/>
    <property type="molecule type" value="Genomic_DNA"/>
</dbReference>
<keyword evidence="2" id="KW-1185">Reference proteome</keyword>
<reference evidence="1 2" key="1">
    <citation type="journal article" date="2023" name="Elife">
        <title>Identification of key yeast species and microbe-microbe interactions impacting larval growth of Drosophila in the wild.</title>
        <authorList>
            <person name="Mure A."/>
            <person name="Sugiura Y."/>
            <person name="Maeda R."/>
            <person name="Honda K."/>
            <person name="Sakurai N."/>
            <person name="Takahashi Y."/>
            <person name="Watada M."/>
            <person name="Katoh T."/>
            <person name="Gotoh A."/>
            <person name="Gotoh Y."/>
            <person name="Taniguchi I."/>
            <person name="Nakamura K."/>
            <person name="Hayashi T."/>
            <person name="Katayama T."/>
            <person name="Uemura T."/>
            <person name="Hattori Y."/>
        </authorList>
    </citation>
    <scope>NUCLEOTIDE SEQUENCE [LARGE SCALE GENOMIC DNA]</scope>
    <source>
        <strain evidence="1 2">PK-24</strain>
    </source>
</reference>
<evidence type="ECO:0000313" key="1">
    <source>
        <dbReference type="EMBL" id="GMM46287.1"/>
    </source>
</evidence>
<dbReference type="InterPro" id="IPR045114">
    <property type="entry name" value="Csn12-like"/>
</dbReference>
<dbReference type="PANTHER" id="PTHR12732">
    <property type="entry name" value="UNCHARACTERIZED PROTEASOME COMPONENT REGION PCI-CONTAINING"/>
    <property type="match status" value="1"/>
</dbReference>
<dbReference type="GO" id="GO:0003690">
    <property type="term" value="F:double-stranded DNA binding"/>
    <property type="evidence" value="ECO:0007669"/>
    <property type="project" value="InterPro"/>
</dbReference>
<name>A0AAV5R5M0_PICKL</name>
<dbReference type="GO" id="GO:0016973">
    <property type="term" value="P:poly(A)+ mRNA export from nucleus"/>
    <property type="evidence" value="ECO:0007669"/>
    <property type="project" value="TreeGrafter"/>
</dbReference>
<dbReference type="GO" id="GO:0070390">
    <property type="term" value="C:transcription export complex 2"/>
    <property type="evidence" value="ECO:0007669"/>
    <property type="project" value="TreeGrafter"/>
</dbReference>